<accession>A0A8S4BUF8</accession>
<keyword evidence="2" id="KW-1185">Reference proteome</keyword>
<name>A0A8S4BUF8_9ACAR</name>
<comment type="caution">
    <text evidence="1">The sequence shown here is derived from an EMBL/GenBank/DDBJ whole genome shotgun (WGS) entry which is preliminary data.</text>
</comment>
<dbReference type="EMBL" id="CAJVAF010000170">
    <property type="protein sequence ID" value="CAG7591274.1"/>
    <property type="molecule type" value="Genomic_DNA"/>
</dbReference>
<proteinExistence type="predicted"/>
<protein>
    <submittedName>
        <fullName evidence="1">Uncharacterized protein</fullName>
    </submittedName>
</protein>
<evidence type="ECO:0000313" key="2">
    <source>
        <dbReference type="Proteomes" id="UP000837675"/>
    </source>
</evidence>
<organism evidence="1 2">
    <name type="scientific">Hyalomma marginatum</name>
    <dbReference type="NCBI Taxonomy" id="34627"/>
    <lineage>
        <taxon>Eukaryota</taxon>
        <taxon>Metazoa</taxon>
        <taxon>Ecdysozoa</taxon>
        <taxon>Arthropoda</taxon>
        <taxon>Chelicerata</taxon>
        <taxon>Arachnida</taxon>
        <taxon>Acari</taxon>
        <taxon>Parasitiformes</taxon>
        <taxon>Ixodida</taxon>
        <taxon>Ixodoidea</taxon>
        <taxon>Ixodidae</taxon>
        <taxon>Hyalomminae</taxon>
        <taxon>Hyalomma</taxon>
    </lineage>
</organism>
<reference evidence="1" key="1">
    <citation type="submission" date="2021-06" db="EMBL/GenBank/DDBJ databases">
        <authorList>
            <person name="Nardi T."/>
            <person name="Nardi T."/>
        </authorList>
    </citation>
    <scope>NUCLEOTIDE SEQUENCE</scope>
</reference>
<sequence length="31" mass="3321">MGGVVIILRDLRLTKAICNVLGIGVAERVKI</sequence>
<dbReference type="Proteomes" id="UP000837675">
    <property type="component" value="Unassembled WGS sequence"/>
</dbReference>
<gene>
    <name evidence="1" type="ORF">MHYMCMPASI_00422</name>
</gene>
<dbReference type="AlphaFoldDB" id="A0A8S4BUF8"/>
<evidence type="ECO:0000313" key="1">
    <source>
        <dbReference type="EMBL" id="CAG7591274.1"/>
    </source>
</evidence>